<organism evidence="1 2">
    <name type="scientific">Erwinia phage vB_EamM_Stratton</name>
    <dbReference type="NCBI Taxonomy" id="1883378"/>
    <lineage>
        <taxon>Viruses</taxon>
        <taxon>Duplodnaviria</taxon>
        <taxon>Heunggongvirae</taxon>
        <taxon>Uroviricota</taxon>
        <taxon>Caudoviricetes</taxon>
        <taxon>Chimalliviridae</taxon>
        <taxon>Erskinevirus</taxon>
        <taxon>Erskinevirus EaH2</taxon>
    </lineage>
</organism>
<protein>
    <submittedName>
        <fullName evidence="1">Uncharacterized protein</fullName>
    </submittedName>
</protein>
<evidence type="ECO:0000313" key="1">
    <source>
        <dbReference type="EMBL" id="ANZ50477.1"/>
    </source>
</evidence>
<proteinExistence type="predicted"/>
<dbReference type="EMBL" id="KX397373">
    <property type="protein sequence ID" value="ANZ50477.1"/>
    <property type="molecule type" value="Genomic_DNA"/>
</dbReference>
<gene>
    <name evidence="1" type="ORF">STRATTON_52</name>
</gene>
<reference evidence="2" key="1">
    <citation type="submission" date="2016-06" db="EMBL/GenBank/DDBJ databases">
        <authorList>
            <person name="Berg J.A."/>
            <person name="Stratton M.L."/>
            <person name="Esplin I.D."/>
            <person name="Jensen G.L."/>
            <person name="Merrill B.D."/>
            <person name="Breakwell D.P."/>
            <person name="Hope S."/>
            <person name="Grose J.H."/>
        </authorList>
    </citation>
    <scope>NUCLEOTIDE SEQUENCE [LARGE SCALE GENOMIC DNA]</scope>
</reference>
<evidence type="ECO:0000313" key="2">
    <source>
        <dbReference type="Proteomes" id="UP000221949"/>
    </source>
</evidence>
<sequence length="127" mass="14323">MLTPPLPPAPMPPYVGLTLASLLETALKAYPGVEDVAKALCTDPVLSPAFHYYMVDEHFAGIMILQRGLTYYVTRNSSIRTTASYEQYSYVLWNENPAGNVDQNPKMAYRLFSEKWHDWVTVPHNAS</sequence>
<dbReference type="Proteomes" id="UP000221949">
    <property type="component" value="Segment"/>
</dbReference>
<accession>A0A1B2IGT2</accession>
<name>A0A1B2IGT2_9CAUD</name>